<accession>A0A1R3JGR4</accession>
<gene>
    <name evidence="2" type="ORF">COLO4_16544</name>
</gene>
<evidence type="ECO:0000313" key="2">
    <source>
        <dbReference type="EMBL" id="OMO94025.1"/>
    </source>
</evidence>
<dbReference type="AlphaFoldDB" id="A0A1R3JGR4"/>
<comment type="caution">
    <text evidence="2">The sequence shown here is derived from an EMBL/GenBank/DDBJ whole genome shotgun (WGS) entry which is preliminary data.</text>
</comment>
<feature type="region of interest" description="Disordered" evidence="1">
    <location>
        <begin position="1"/>
        <end position="29"/>
    </location>
</feature>
<reference evidence="3" key="1">
    <citation type="submission" date="2013-09" db="EMBL/GenBank/DDBJ databases">
        <title>Corchorus olitorius genome sequencing.</title>
        <authorList>
            <person name="Alam M."/>
            <person name="Haque M.S."/>
            <person name="Islam M.S."/>
            <person name="Emdad E.M."/>
            <person name="Islam M.M."/>
            <person name="Ahmed B."/>
            <person name="Halim A."/>
            <person name="Hossen Q.M.M."/>
            <person name="Hossain M.Z."/>
            <person name="Ahmed R."/>
            <person name="Khan M.M."/>
            <person name="Islam R."/>
            <person name="Rashid M.M."/>
            <person name="Khan S.A."/>
            <person name="Rahman M.S."/>
            <person name="Alam M."/>
            <person name="Yahiya A.S."/>
            <person name="Khan M.S."/>
            <person name="Azam M.S."/>
            <person name="Haque T."/>
            <person name="Lashkar M.Z.H."/>
            <person name="Akhand A.I."/>
            <person name="Morshed G."/>
            <person name="Roy S."/>
            <person name="Uddin K.S."/>
            <person name="Rabeya T."/>
            <person name="Hossain A.S."/>
            <person name="Chowdhury A."/>
            <person name="Snigdha A.R."/>
            <person name="Mortoza M.S."/>
            <person name="Matin S.A."/>
            <person name="Hoque S.M.E."/>
            <person name="Islam M.K."/>
            <person name="Roy D.K."/>
            <person name="Haider R."/>
            <person name="Moosa M.M."/>
            <person name="Elias S.M."/>
            <person name="Hasan A.M."/>
            <person name="Jahan S."/>
            <person name="Shafiuddin M."/>
            <person name="Mahmood N."/>
            <person name="Shommy N.S."/>
        </authorList>
    </citation>
    <scope>NUCLEOTIDE SEQUENCE [LARGE SCALE GENOMIC DNA]</scope>
    <source>
        <strain evidence="3">cv. O-4</strain>
    </source>
</reference>
<protein>
    <submittedName>
        <fullName evidence="2">Uncharacterized protein</fullName>
    </submittedName>
</protein>
<evidence type="ECO:0000313" key="3">
    <source>
        <dbReference type="Proteomes" id="UP000187203"/>
    </source>
</evidence>
<evidence type="ECO:0000256" key="1">
    <source>
        <dbReference type="SAM" id="MobiDB-lite"/>
    </source>
</evidence>
<name>A0A1R3JGR4_9ROSI</name>
<dbReference type="EMBL" id="AWUE01016164">
    <property type="protein sequence ID" value="OMO94025.1"/>
    <property type="molecule type" value="Genomic_DNA"/>
</dbReference>
<dbReference type="Proteomes" id="UP000187203">
    <property type="component" value="Unassembled WGS sequence"/>
</dbReference>
<organism evidence="2 3">
    <name type="scientific">Corchorus olitorius</name>
    <dbReference type="NCBI Taxonomy" id="93759"/>
    <lineage>
        <taxon>Eukaryota</taxon>
        <taxon>Viridiplantae</taxon>
        <taxon>Streptophyta</taxon>
        <taxon>Embryophyta</taxon>
        <taxon>Tracheophyta</taxon>
        <taxon>Spermatophyta</taxon>
        <taxon>Magnoliopsida</taxon>
        <taxon>eudicotyledons</taxon>
        <taxon>Gunneridae</taxon>
        <taxon>Pentapetalae</taxon>
        <taxon>rosids</taxon>
        <taxon>malvids</taxon>
        <taxon>Malvales</taxon>
        <taxon>Malvaceae</taxon>
        <taxon>Grewioideae</taxon>
        <taxon>Apeibeae</taxon>
        <taxon>Corchorus</taxon>
    </lineage>
</organism>
<keyword evidence="3" id="KW-1185">Reference proteome</keyword>
<proteinExistence type="predicted"/>
<sequence>MGPDYPGFDRFPQVTSRGSSGPVRLSGPD</sequence>